<keyword evidence="9 17" id="KW-0547">Nucleotide-binding</keyword>
<dbReference type="InterPro" id="IPR005479">
    <property type="entry name" value="CPAse_ATP-bd"/>
</dbReference>
<dbReference type="InterPro" id="IPR011761">
    <property type="entry name" value="ATP-grasp"/>
</dbReference>
<dbReference type="KEGG" id="mif:Metin_0427"/>
<evidence type="ECO:0000256" key="9">
    <source>
        <dbReference type="ARBA" id="ARBA00022741"/>
    </source>
</evidence>
<evidence type="ECO:0000256" key="5">
    <source>
        <dbReference type="ARBA" id="ARBA00013057"/>
    </source>
</evidence>
<dbReference type="FunFam" id="3.40.50.20:FF:000010">
    <property type="entry name" value="Propionyl-CoA carboxylase subunit alpha"/>
    <property type="match status" value="1"/>
</dbReference>
<dbReference type="GO" id="GO:0004736">
    <property type="term" value="F:pyruvate carboxylase activity"/>
    <property type="evidence" value="ECO:0007669"/>
    <property type="project" value="UniProtKB-EC"/>
</dbReference>
<evidence type="ECO:0000313" key="21">
    <source>
        <dbReference type="Proteomes" id="UP000002061"/>
    </source>
</evidence>
<evidence type="ECO:0000256" key="6">
    <source>
        <dbReference type="ARBA" id="ARBA00022432"/>
    </source>
</evidence>
<dbReference type="SUPFAM" id="SSF52440">
    <property type="entry name" value="PreATP-grasp domain"/>
    <property type="match status" value="1"/>
</dbReference>
<comment type="cofactor">
    <cofactor evidence="1">
        <name>Mn(2+)</name>
        <dbReference type="ChEBI" id="CHEBI:29035"/>
    </cofactor>
</comment>
<dbReference type="InterPro" id="IPR011764">
    <property type="entry name" value="Biotin_carboxylation_dom"/>
</dbReference>
<dbReference type="SUPFAM" id="SSF51246">
    <property type="entry name" value="Rudiment single hybrid motif"/>
    <property type="match status" value="1"/>
</dbReference>
<proteinExistence type="predicted"/>
<reference evidence="20" key="1">
    <citation type="submission" date="2010-04" db="EMBL/GenBank/DDBJ databases">
        <title>Complete sequence of Methanocaldococcus infernus ME.</title>
        <authorList>
            <consortium name="US DOE Joint Genome Institute"/>
            <person name="Lucas S."/>
            <person name="Copeland A."/>
            <person name="Lapidus A."/>
            <person name="Cheng J.-F."/>
            <person name="Bruce D."/>
            <person name="Goodwin L."/>
            <person name="Pitluck S."/>
            <person name="Munk A.C."/>
            <person name="Detter J.C."/>
            <person name="Han C."/>
            <person name="Tapia R."/>
            <person name="Land M."/>
            <person name="Hauser L."/>
            <person name="Kyrpides N."/>
            <person name="Mikhailova N."/>
            <person name="Sieprawska-Lupa M."/>
            <person name="Whitman W.B."/>
            <person name="Woyke T."/>
        </authorList>
    </citation>
    <scope>NUCLEOTIDE SEQUENCE [LARGE SCALE GENOMIC DNA]</scope>
    <source>
        <strain evidence="20">ME</strain>
    </source>
</reference>
<evidence type="ECO:0000256" key="3">
    <source>
        <dbReference type="ARBA" id="ARBA00002380"/>
    </source>
</evidence>
<evidence type="ECO:0000259" key="19">
    <source>
        <dbReference type="PROSITE" id="PS50979"/>
    </source>
</evidence>
<dbReference type="GO" id="GO:0006094">
    <property type="term" value="P:gluconeogenesis"/>
    <property type="evidence" value="ECO:0007669"/>
    <property type="project" value="UniProtKB-KW"/>
</dbReference>
<evidence type="ECO:0000256" key="15">
    <source>
        <dbReference type="ARBA" id="ARBA00073540"/>
    </source>
</evidence>
<organism evidence="20 21">
    <name type="scientific">Methanocaldococcus infernus (strain DSM 11812 / JCM 15783 / ME)</name>
    <dbReference type="NCBI Taxonomy" id="573063"/>
    <lineage>
        <taxon>Archaea</taxon>
        <taxon>Methanobacteriati</taxon>
        <taxon>Methanobacteriota</taxon>
        <taxon>Methanomada group</taxon>
        <taxon>Methanococci</taxon>
        <taxon>Methanococcales</taxon>
        <taxon>Methanocaldococcaceae</taxon>
        <taxon>Methanocaldococcus</taxon>
    </lineage>
</organism>
<evidence type="ECO:0000256" key="17">
    <source>
        <dbReference type="PROSITE-ProRule" id="PRU00409"/>
    </source>
</evidence>
<dbReference type="GO" id="GO:0005524">
    <property type="term" value="F:ATP binding"/>
    <property type="evidence" value="ECO:0007669"/>
    <property type="project" value="UniProtKB-UniRule"/>
</dbReference>
<evidence type="ECO:0000256" key="10">
    <source>
        <dbReference type="ARBA" id="ARBA00022840"/>
    </source>
</evidence>
<dbReference type="PANTHER" id="PTHR48095">
    <property type="entry name" value="PYRUVATE CARBOXYLASE SUBUNIT A"/>
    <property type="match status" value="1"/>
</dbReference>
<feature type="domain" description="Biotin carboxylation" evidence="19">
    <location>
        <begin position="1"/>
        <end position="445"/>
    </location>
</feature>
<comment type="catalytic activity">
    <reaction evidence="13">
        <text>hydrogencarbonate + pyruvate + ATP = oxaloacetate + ADP + phosphate + H(+)</text>
        <dbReference type="Rhea" id="RHEA:20844"/>
        <dbReference type="ChEBI" id="CHEBI:15361"/>
        <dbReference type="ChEBI" id="CHEBI:15378"/>
        <dbReference type="ChEBI" id="CHEBI:16452"/>
        <dbReference type="ChEBI" id="CHEBI:17544"/>
        <dbReference type="ChEBI" id="CHEBI:30616"/>
        <dbReference type="ChEBI" id="CHEBI:43474"/>
        <dbReference type="ChEBI" id="CHEBI:456216"/>
        <dbReference type="EC" id="6.4.1.1"/>
    </reaction>
</comment>
<dbReference type="InterPro" id="IPR004549">
    <property type="entry name" value="Acetyl_CoA_COase_biotin_COase"/>
</dbReference>
<dbReference type="PANTHER" id="PTHR48095:SF2">
    <property type="entry name" value="BIOTIN CARBOXYLASE, CHLOROPLASTIC"/>
    <property type="match status" value="1"/>
</dbReference>
<dbReference type="OrthoDB" id="31083at2157"/>
<dbReference type="EC" id="6.4.1.1" evidence="5"/>
<dbReference type="STRING" id="573063.Metin_0427"/>
<name>D5VR94_METIM</name>
<evidence type="ECO:0000256" key="12">
    <source>
        <dbReference type="ARBA" id="ARBA00023317"/>
    </source>
</evidence>
<evidence type="ECO:0000256" key="8">
    <source>
        <dbReference type="ARBA" id="ARBA00022723"/>
    </source>
</evidence>
<comment type="cofactor">
    <cofactor evidence="2">
        <name>Co(2+)</name>
        <dbReference type="ChEBI" id="CHEBI:48828"/>
    </cofactor>
</comment>
<dbReference type="Pfam" id="PF00289">
    <property type="entry name" value="Biotin_carb_N"/>
    <property type="match status" value="1"/>
</dbReference>
<dbReference type="EMBL" id="CP002009">
    <property type="protein sequence ID" value="ADG13097.1"/>
    <property type="molecule type" value="Genomic_DNA"/>
</dbReference>
<comment type="subunit">
    <text evidence="14">Heterooctamer of four A and four B subunits.</text>
</comment>
<dbReference type="AlphaFoldDB" id="D5VR94"/>
<evidence type="ECO:0000256" key="11">
    <source>
        <dbReference type="ARBA" id="ARBA00022842"/>
    </source>
</evidence>
<keyword evidence="12" id="KW-0670">Pyruvate</keyword>
<dbReference type="InterPro" id="IPR016185">
    <property type="entry name" value="PreATP-grasp_dom_sf"/>
</dbReference>
<evidence type="ECO:0000256" key="16">
    <source>
        <dbReference type="ARBA" id="ARBA00079226"/>
    </source>
</evidence>
<dbReference type="PROSITE" id="PS00866">
    <property type="entry name" value="CPSASE_1"/>
    <property type="match status" value="1"/>
</dbReference>
<dbReference type="PROSITE" id="PS50975">
    <property type="entry name" value="ATP_GRASP"/>
    <property type="match status" value="1"/>
</dbReference>
<dbReference type="SMART" id="SM00878">
    <property type="entry name" value="Biotin_carb_C"/>
    <property type="match status" value="1"/>
</dbReference>
<dbReference type="SUPFAM" id="SSF56059">
    <property type="entry name" value="Glutathione synthetase ATP-binding domain-like"/>
    <property type="match status" value="1"/>
</dbReference>
<evidence type="ECO:0000256" key="14">
    <source>
        <dbReference type="ARBA" id="ARBA00064342"/>
    </source>
</evidence>
<feature type="domain" description="ATP-grasp" evidence="18">
    <location>
        <begin position="120"/>
        <end position="316"/>
    </location>
</feature>
<evidence type="ECO:0000256" key="2">
    <source>
        <dbReference type="ARBA" id="ARBA00001941"/>
    </source>
</evidence>
<comment type="pathway">
    <text evidence="4">Carbohydrate biosynthesis; gluconeogenesis.</text>
</comment>
<dbReference type="InterPro" id="IPR005482">
    <property type="entry name" value="Biotin_COase_C"/>
</dbReference>
<dbReference type="NCBIfam" id="NF006406">
    <property type="entry name" value="PRK08654.1"/>
    <property type="match status" value="1"/>
</dbReference>
<keyword evidence="6" id="KW-0312">Gluconeogenesis</keyword>
<dbReference type="GeneID" id="9131431"/>
<dbReference type="RefSeq" id="WP_013099843.1">
    <property type="nucleotide sequence ID" value="NC_014122.1"/>
</dbReference>
<keyword evidence="11" id="KW-0460">Magnesium</keyword>
<dbReference type="InterPro" id="IPR011054">
    <property type="entry name" value="Rudment_hybrid_motif"/>
</dbReference>
<evidence type="ECO:0000256" key="13">
    <source>
        <dbReference type="ARBA" id="ARBA00049382"/>
    </source>
</evidence>
<keyword evidence="8" id="KW-0479">Metal-binding</keyword>
<dbReference type="Pfam" id="PF02785">
    <property type="entry name" value="Biotin_carb_C"/>
    <property type="match status" value="1"/>
</dbReference>
<dbReference type="FunFam" id="3.30.470.20:FF:000028">
    <property type="entry name" value="Methylcrotonoyl-CoA carboxylase subunit alpha, mitochondrial"/>
    <property type="match status" value="1"/>
</dbReference>
<dbReference type="eggNOG" id="arCOG01590">
    <property type="taxonomic scope" value="Archaea"/>
</dbReference>
<accession>D5VR94</accession>
<keyword evidence="10 17" id="KW-0067">ATP-binding</keyword>
<comment type="function">
    <text evidence="3">Pyruvate carboxylase catalyzes a 2-step reaction, involving the ATP-dependent carboxylation of the covalently attached biotin in the first step and the transfer of the carboxyl group to pyruvate in the second.</text>
</comment>
<evidence type="ECO:0000256" key="1">
    <source>
        <dbReference type="ARBA" id="ARBA00001936"/>
    </source>
</evidence>
<dbReference type="PROSITE" id="PS50979">
    <property type="entry name" value="BC"/>
    <property type="match status" value="1"/>
</dbReference>
<gene>
    <name evidence="20" type="ordered locus">Metin_0427</name>
</gene>
<sequence>MFNKILIANRGEIAIRIIRACWELGIKTVAVYSEADKRSLHVSLADEAYCIGPAPAPKSYLNIDAILHVAEKAKVDAIHPGYGFLAENANFARAVKKAGFEFIGPHPDAIEAMGSKINAKKIMKKAGVPLLPGSDGPVEDVDEAIEIAEAIGFPVVVKASAGGGGMGMSVAYSKEELEKVIESTKLIAQNAFGDSTIFIEKYLENPRHIEIQILGDRFGKIIHLGDRECSIQRRHQKLIEEAPSPIMTEELRERMGESAIKAGKAINYDSAGTVEFLYQDGNFYFLEMNTRIQVEHTVTEMITGVDLVKEMIKIAAGEPLQYDQEDIEFRGHAIECRINAEDPLNDFVPSPGKIKLYRSPGGPGVRLDSGVCGGAEIPPYYDPLISKLITYGRNREEAIARMRRALKEYVIVGVKTNIPFHRAVLEEEDFLKGNISTHYIEKKFEELKDKIVKYELEARDLYSVLSEKVFERGKEIAALSAGLSLYISQIVRENGEDSPIKFKENK</sequence>
<evidence type="ECO:0000256" key="4">
    <source>
        <dbReference type="ARBA" id="ARBA00004742"/>
    </source>
</evidence>
<dbReference type="GO" id="GO:0046872">
    <property type="term" value="F:metal ion binding"/>
    <property type="evidence" value="ECO:0007669"/>
    <property type="project" value="UniProtKB-KW"/>
</dbReference>
<protein>
    <recommendedName>
        <fullName evidence="15">Pyruvate carboxylase subunit A</fullName>
        <ecNumber evidence="5">6.4.1.1</ecNumber>
    </recommendedName>
    <alternativeName>
        <fullName evidence="16">Pyruvic carboxylase A</fullName>
    </alternativeName>
</protein>
<dbReference type="Pfam" id="PF02786">
    <property type="entry name" value="CPSase_L_D2"/>
    <property type="match status" value="1"/>
</dbReference>
<evidence type="ECO:0000313" key="20">
    <source>
        <dbReference type="EMBL" id="ADG13097.1"/>
    </source>
</evidence>
<dbReference type="Gene3D" id="3.30.470.20">
    <property type="entry name" value="ATP-grasp fold, B domain"/>
    <property type="match status" value="1"/>
</dbReference>
<dbReference type="InterPro" id="IPR005481">
    <property type="entry name" value="BC-like_N"/>
</dbReference>
<dbReference type="FunFam" id="3.30.1490.20:FF:000018">
    <property type="entry name" value="Biotin carboxylase"/>
    <property type="match status" value="1"/>
</dbReference>
<evidence type="ECO:0000256" key="7">
    <source>
        <dbReference type="ARBA" id="ARBA00022598"/>
    </source>
</evidence>
<dbReference type="NCBIfam" id="NF006367">
    <property type="entry name" value="PRK08591.1"/>
    <property type="match status" value="1"/>
</dbReference>
<dbReference type="NCBIfam" id="TIGR00514">
    <property type="entry name" value="accC"/>
    <property type="match status" value="1"/>
</dbReference>
<dbReference type="PROSITE" id="PS00867">
    <property type="entry name" value="CPSASE_2"/>
    <property type="match status" value="1"/>
</dbReference>
<evidence type="ECO:0000259" key="18">
    <source>
        <dbReference type="PROSITE" id="PS50975"/>
    </source>
</evidence>
<keyword evidence="7" id="KW-0436">Ligase</keyword>
<dbReference type="InterPro" id="IPR051602">
    <property type="entry name" value="ACC_Biotin_Carboxylase"/>
</dbReference>
<dbReference type="HOGENOM" id="CLU_000395_3_2_2"/>
<keyword evidence="21" id="KW-1185">Reference proteome</keyword>
<dbReference type="Proteomes" id="UP000002061">
    <property type="component" value="Chromosome"/>
</dbReference>